<dbReference type="SUPFAM" id="SSF53300">
    <property type="entry name" value="vWA-like"/>
    <property type="match status" value="1"/>
</dbReference>
<dbReference type="PANTHER" id="PTHR22550:SF5">
    <property type="entry name" value="LEUCINE ZIPPER PROTEIN 4"/>
    <property type="match status" value="1"/>
</dbReference>
<evidence type="ECO:0000256" key="4">
    <source>
        <dbReference type="ARBA" id="ARBA00023136"/>
    </source>
</evidence>
<feature type="transmembrane region" description="Helical" evidence="5">
    <location>
        <begin position="6"/>
        <end position="26"/>
    </location>
</feature>
<dbReference type="EMBL" id="JAHYXK010000004">
    <property type="protein sequence ID" value="MBW7466842.1"/>
    <property type="molecule type" value="Genomic_DNA"/>
</dbReference>
<evidence type="ECO:0000256" key="2">
    <source>
        <dbReference type="ARBA" id="ARBA00022692"/>
    </source>
</evidence>
<dbReference type="InterPro" id="IPR050768">
    <property type="entry name" value="UPF0353/GerABKA_families"/>
</dbReference>
<dbReference type="InterPro" id="IPR024163">
    <property type="entry name" value="Aerotolerance_reg_N"/>
</dbReference>
<dbReference type="InterPro" id="IPR002035">
    <property type="entry name" value="VWF_A"/>
</dbReference>
<proteinExistence type="predicted"/>
<sequence length="331" mass="36724">MKHLTFANPELLWLLLIMPIILIKYYRSKRSNQVQGLQISFVDKLSIQSNSFPPTLLFLILRIAAILFLVIAICRPVKKEQVITFLPKQQVSIMLAVDASNSMLAQDLKPNRLEALKDIAGEFIDKRSNDRMGLVVYAGESYTACPLTDDHQLLKGLLKDANSSFLPDGTAIGMGLLSAINRLRNSDTTGKVVILFTDGENNAGSVSPLKAAEIASKYGIKVYTVGIGTVGKADYPTKDAQGKVKLIKVPVSIDEKTLNAVAAKTNGRYFRAKNNRDLNLIYQEISKEEEVESQLVSHEQQQEYFLPVAFTALALIAAEIIFRYTILKQFA</sequence>
<evidence type="ECO:0000259" key="6">
    <source>
        <dbReference type="PROSITE" id="PS50234"/>
    </source>
</evidence>
<dbReference type="RefSeq" id="WP_219876718.1">
    <property type="nucleotide sequence ID" value="NZ_JAHYXK010000004.1"/>
</dbReference>
<comment type="caution">
    <text evidence="7">The sequence shown here is derived from an EMBL/GenBank/DDBJ whole genome shotgun (WGS) entry which is preliminary data.</text>
</comment>
<evidence type="ECO:0000313" key="8">
    <source>
        <dbReference type="Proteomes" id="UP000813018"/>
    </source>
</evidence>
<evidence type="ECO:0000256" key="5">
    <source>
        <dbReference type="SAM" id="Phobius"/>
    </source>
</evidence>
<dbReference type="Gene3D" id="3.40.50.410">
    <property type="entry name" value="von Willebrand factor, type A domain"/>
    <property type="match status" value="1"/>
</dbReference>
<feature type="transmembrane region" description="Helical" evidence="5">
    <location>
        <begin position="55"/>
        <end position="73"/>
    </location>
</feature>
<evidence type="ECO:0000256" key="3">
    <source>
        <dbReference type="ARBA" id="ARBA00022989"/>
    </source>
</evidence>
<name>A0ABS7CTM5_9BACT</name>
<keyword evidence="4 5" id="KW-0472">Membrane</keyword>
<organism evidence="7 8">
    <name type="scientific">Pontibacter aydingkolensis</name>
    <dbReference type="NCBI Taxonomy" id="1911536"/>
    <lineage>
        <taxon>Bacteria</taxon>
        <taxon>Pseudomonadati</taxon>
        <taxon>Bacteroidota</taxon>
        <taxon>Cytophagia</taxon>
        <taxon>Cytophagales</taxon>
        <taxon>Hymenobacteraceae</taxon>
        <taxon>Pontibacter</taxon>
    </lineage>
</organism>
<protein>
    <submittedName>
        <fullName evidence="7">VWA domain-containing protein</fullName>
    </submittedName>
</protein>
<dbReference type="PANTHER" id="PTHR22550">
    <property type="entry name" value="SPORE GERMINATION PROTEIN"/>
    <property type="match status" value="1"/>
</dbReference>
<dbReference type="Pfam" id="PF00092">
    <property type="entry name" value="VWA"/>
    <property type="match status" value="1"/>
</dbReference>
<keyword evidence="2 5" id="KW-0812">Transmembrane</keyword>
<evidence type="ECO:0000256" key="1">
    <source>
        <dbReference type="ARBA" id="ARBA00022475"/>
    </source>
</evidence>
<keyword evidence="1" id="KW-1003">Cell membrane</keyword>
<evidence type="ECO:0000313" key="7">
    <source>
        <dbReference type="EMBL" id="MBW7466842.1"/>
    </source>
</evidence>
<reference evidence="7 8" key="1">
    <citation type="journal article" date="2016" name="Int. J. Syst. Evol. Microbiol.">
        <title>Pontibacter aydingkolensis sp. nov., isolated from soil of a salt lake.</title>
        <authorList>
            <person name="Osman G."/>
            <person name="Zhang T."/>
            <person name="Lou K."/>
            <person name="Gao Y."/>
            <person name="Chang W."/>
            <person name="Lin Q."/>
            <person name="Yang H.M."/>
            <person name="Huo X.D."/>
            <person name="Wang N."/>
        </authorList>
    </citation>
    <scope>NUCLEOTIDE SEQUENCE [LARGE SCALE GENOMIC DNA]</scope>
    <source>
        <strain evidence="7 8">KACC 19255</strain>
    </source>
</reference>
<gene>
    <name evidence="7" type="ORF">K0O23_07165</name>
</gene>
<dbReference type="PROSITE" id="PS50234">
    <property type="entry name" value="VWFA"/>
    <property type="match status" value="1"/>
</dbReference>
<keyword evidence="8" id="KW-1185">Reference proteome</keyword>
<accession>A0ABS7CTM5</accession>
<feature type="domain" description="VWFA" evidence="6">
    <location>
        <begin position="92"/>
        <end position="285"/>
    </location>
</feature>
<dbReference type="Proteomes" id="UP000813018">
    <property type="component" value="Unassembled WGS sequence"/>
</dbReference>
<dbReference type="SMART" id="SM00327">
    <property type="entry name" value="VWA"/>
    <property type="match status" value="1"/>
</dbReference>
<feature type="transmembrane region" description="Helical" evidence="5">
    <location>
        <begin position="304"/>
        <end position="326"/>
    </location>
</feature>
<keyword evidence="3 5" id="KW-1133">Transmembrane helix</keyword>
<dbReference type="Pfam" id="PF07584">
    <property type="entry name" value="BatA"/>
    <property type="match status" value="1"/>
</dbReference>
<dbReference type="InterPro" id="IPR036465">
    <property type="entry name" value="vWFA_dom_sf"/>
</dbReference>